<feature type="compositionally biased region" description="Polar residues" evidence="1">
    <location>
        <begin position="93"/>
        <end position="109"/>
    </location>
</feature>
<comment type="caution">
    <text evidence="3">The sequence shown here is derived from an EMBL/GenBank/DDBJ whole genome shotgun (WGS) entry which is preliminary data.</text>
</comment>
<dbReference type="RefSeq" id="XP_013329853.1">
    <property type="nucleotide sequence ID" value="XM_013474399.1"/>
</dbReference>
<proteinExistence type="predicted"/>
<dbReference type="OrthoDB" id="4179406at2759"/>
<feature type="region of interest" description="Disordered" evidence="1">
    <location>
        <begin position="1"/>
        <end position="125"/>
    </location>
</feature>
<name>A0A0F4YZI5_RASE3</name>
<dbReference type="GeneID" id="25315085"/>
<keyword evidence="2" id="KW-0472">Membrane</keyword>
<feature type="compositionally biased region" description="Low complexity" evidence="1">
    <location>
        <begin position="53"/>
        <end position="65"/>
    </location>
</feature>
<protein>
    <submittedName>
        <fullName evidence="3">Uncharacterized protein</fullName>
    </submittedName>
</protein>
<sequence>MSSNAAQNSSVLGESWVVPDLPPGQTRDDGDAECVHNKGSSEPRSYRSDGKSPSESQITSTSSTSGPELIMPSISIDMTSDGSWVVPRRRSKQISPRDQGMASSASQRDQGCATDRHKTPADTPAPAASGMEFVLHKISYLAQRLGQSKVVWMAVNTILLIPMLHLLILPELLYQFPQLCQLPSASTLYPKTCVVHNGTSPKLAGLPASYQHAVKTRIQLQDFLNQTVQALTPLDNPLKLSDREFRQIYNTIRDTYPGARHELDLEFEGAWTALRSASRELDTLRVGLKSISDNLVSQEARRSRDAQNHPGLLQGKSSNDESFWGRFLSYGSSQRGSEKGTLLASQLSRLEQFLDTAVSRLSSETDSLLTHLATLDDHLESIQQVIMREEEREHGSSSDARNAIAAFLEPMWSALSERFSFLPSNVLVSRSHDNSSNAALSGQLRRISAHHHPMASIIGKLDKELKALQKIRAMRV</sequence>
<feature type="transmembrane region" description="Helical" evidence="2">
    <location>
        <begin position="150"/>
        <end position="174"/>
    </location>
</feature>
<dbReference type="STRING" id="1408163.A0A0F4YZI5"/>
<evidence type="ECO:0000256" key="1">
    <source>
        <dbReference type="SAM" id="MobiDB-lite"/>
    </source>
</evidence>
<evidence type="ECO:0000256" key="2">
    <source>
        <dbReference type="SAM" id="Phobius"/>
    </source>
</evidence>
<feature type="region of interest" description="Disordered" evidence="1">
    <location>
        <begin position="298"/>
        <end position="317"/>
    </location>
</feature>
<evidence type="ECO:0000313" key="3">
    <source>
        <dbReference type="EMBL" id="KKA23241.1"/>
    </source>
</evidence>
<dbReference type="AlphaFoldDB" id="A0A0F4YZI5"/>
<evidence type="ECO:0000313" key="4">
    <source>
        <dbReference type="Proteomes" id="UP000053958"/>
    </source>
</evidence>
<gene>
    <name evidence="3" type="ORF">T310_2734</name>
</gene>
<dbReference type="Proteomes" id="UP000053958">
    <property type="component" value="Unassembled WGS sequence"/>
</dbReference>
<keyword evidence="2" id="KW-0812">Transmembrane</keyword>
<reference evidence="3 4" key="1">
    <citation type="submission" date="2015-04" db="EMBL/GenBank/DDBJ databases">
        <authorList>
            <person name="Heijne W.H."/>
            <person name="Fedorova N.D."/>
            <person name="Nierman W.C."/>
            <person name="Vollebregt A.W."/>
            <person name="Zhao Z."/>
            <person name="Wu L."/>
            <person name="Kumar M."/>
            <person name="Stam H."/>
            <person name="van den Berg M.A."/>
            <person name="Pel H.J."/>
        </authorList>
    </citation>
    <scope>NUCLEOTIDE SEQUENCE [LARGE SCALE GENOMIC DNA]</scope>
    <source>
        <strain evidence="3 4">CBS 393.64</strain>
    </source>
</reference>
<keyword evidence="2" id="KW-1133">Transmembrane helix</keyword>
<accession>A0A0F4YZI5</accession>
<dbReference type="EMBL" id="LASV01000107">
    <property type="protein sequence ID" value="KKA23241.1"/>
    <property type="molecule type" value="Genomic_DNA"/>
</dbReference>
<keyword evidence="4" id="KW-1185">Reference proteome</keyword>
<feature type="compositionally biased region" description="Polar residues" evidence="1">
    <location>
        <begin position="1"/>
        <end position="12"/>
    </location>
</feature>
<feature type="compositionally biased region" description="Basic and acidic residues" evidence="1">
    <location>
        <begin position="26"/>
        <end position="52"/>
    </location>
</feature>
<organism evidence="3 4">
    <name type="scientific">Rasamsonia emersonii (strain ATCC 16479 / CBS 393.64 / IMI 116815)</name>
    <dbReference type="NCBI Taxonomy" id="1408163"/>
    <lineage>
        <taxon>Eukaryota</taxon>
        <taxon>Fungi</taxon>
        <taxon>Dikarya</taxon>
        <taxon>Ascomycota</taxon>
        <taxon>Pezizomycotina</taxon>
        <taxon>Eurotiomycetes</taxon>
        <taxon>Eurotiomycetidae</taxon>
        <taxon>Eurotiales</taxon>
        <taxon>Trichocomaceae</taxon>
        <taxon>Rasamsonia</taxon>
    </lineage>
</organism>